<dbReference type="SMART" id="SM00028">
    <property type="entry name" value="TPR"/>
    <property type="match status" value="4"/>
</dbReference>
<dbReference type="Gene3D" id="3.30.70.270">
    <property type="match status" value="1"/>
</dbReference>
<dbReference type="GO" id="GO:1902201">
    <property type="term" value="P:negative regulation of bacterial-type flagellum-dependent cell motility"/>
    <property type="evidence" value="ECO:0007669"/>
    <property type="project" value="TreeGrafter"/>
</dbReference>
<evidence type="ECO:0000256" key="3">
    <source>
        <dbReference type="SAM" id="Coils"/>
    </source>
</evidence>
<dbReference type="EMBL" id="JAEDAK010000032">
    <property type="protein sequence ID" value="MBH9579719.1"/>
    <property type="molecule type" value="Genomic_DNA"/>
</dbReference>
<accession>A0A931J8X5</accession>
<evidence type="ECO:0000256" key="2">
    <source>
        <dbReference type="ARBA" id="ARBA00034247"/>
    </source>
</evidence>
<reference evidence="5" key="1">
    <citation type="submission" date="2020-12" db="EMBL/GenBank/DDBJ databases">
        <title>The genome sequence of Inhella sp. 1Y17.</title>
        <authorList>
            <person name="Liu Y."/>
        </authorList>
    </citation>
    <scope>NUCLEOTIDE SEQUENCE</scope>
    <source>
        <strain evidence="5">1Y17</strain>
    </source>
</reference>
<dbReference type="Pfam" id="PF00990">
    <property type="entry name" value="GGDEF"/>
    <property type="match status" value="1"/>
</dbReference>
<dbReference type="GO" id="GO:0005886">
    <property type="term" value="C:plasma membrane"/>
    <property type="evidence" value="ECO:0007669"/>
    <property type="project" value="TreeGrafter"/>
</dbReference>
<feature type="domain" description="GGDEF" evidence="4">
    <location>
        <begin position="416"/>
        <end position="551"/>
    </location>
</feature>
<keyword evidence="3" id="KW-0175">Coiled coil</keyword>
<dbReference type="SUPFAM" id="SSF48452">
    <property type="entry name" value="TPR-like"/>
    <property type="match status" value="2"/>
</dbReference>
<protein>
    <recommendedName>
        <fullName evidence="1">diguanylate cyclase</fullName>
        <ecNumber evidence="1">2.7.7.65</ecNumber>
    </recommendedName>
</protein>
<dbReference type="InterPro" id="IPR000160">
    <property type="entry name" value="GGDEF_dom"/>
</dbReference>
<comment type="caution">
    <text evidence="5">The sequence shown here is derived from an EMBL/GenBank/DDBJ whole genome shotgun (WGS) entry which is preliminary data.</text>
</comment>
<dbReference type="PANTHER" id="PTHR45138">
    <property type="entry name" value="REGULATORY COMPONENTS OF SENSORY TRANSDUCTION SYSTEM"/>
    <property type="match status" value="1"/>
</dbReference>
<dbReference type="SMART" id="SM00267">
    <property type="entry name" value="GGDEF"/>
    <property type="match status" value="1"/>
</dbReference>
<keyword evidence="6" id="KW-1185">Reference proteome</keyword>
<dbReference type="InterPro" id="IPR019734">
    <property type="entry name" value="TPR_rpt"/>
</dbReference>
<evidence type="ECO:0000313" key="5">
    <source>
        <dbReference type="EMBL" id="MBH9579719.1"/>
    </source>
</evidence>
<gene>
    <name evidence="5" type="ORF">I7X39_22730</name>
</gene>
<dbReference type="Proteomes" id="UP000613266">
    <property type="component" value="Unassembled WGS sequence"/>
</dbReference>
<dbReference type="InterPro" id="IPR011990">
    <property type="entry name" value="TPR-like_helical_dom_sf"/>
</dbReference>
<dbReference type="EC" id="2.7.7.65" evidence="1"/>
<name>A0A931J8X5_9BURK</name>
<dbReference type="RefSeq" id="WP_198113655.1">
    <property type="nucleotide sequence ID" value="NZ_JAEDAK010000032.1"/>
</dbReference>
<dbReference type="Gene3D" id="1.25.40.10">
    <property type="entry name" value="Tetratricopeptide repeat domain"/>
    <property type="match status" value="1"/>
</dbReference>
<dbReference type="FunFam" id="3.30.70.270:FF:000001">
    <property type="entry name" value="Diguanylate cyclase domain protein"/>
    <property type="match status" value="1"/>
</dbReference>
<dbReference type="SUPFAM" id="SSF55073">
    <property type="entry name" value="Nucleotide cyclase"/>
    <property type="match status" value="1"/>
</dbReference>
<organism evidence="5 6">
    <name type="scientific">Inhella proteolytica</name>
    <dbReference type="NCBI Taxonomy" id="2795029"/>
    <lineage>
        <taxon>Bacteria</taxon>
        <taxon>Pseudomonadati</taxon>
        <taxon>Pseudomonadota</taxon>
        <taxon>Betaproteobacteria</taxon>
        <taxon>Burkholderiales</taxon>
        <taxon>Sphaerotilaceae</taxon>
        <taxon>Inhella</taxon>
    </lineage>
</organism>
<dbReference type="AlphaFoldDB" id="A0A931J8X5"/>
<feature type="coiled-coil region" evidence="3">
    <location>
        <begin position="341"/>
        <end position="385"/>
    </location>
</feature>
<dbReference type="NCBIfam" id="TIGR00254">
    <property type="entry name" value="GGDEF"/>
    <property type="match status" value="1"/>
</dbReference>
<evidence type="ECO:0000259" key="4">
    <source>
        <dbReference type="PROSITE" id="PS50887"/>
    </source>
</evidence>
<evidence type="ECO:0000256" key="1">
    <source>
        <dbReference type="ARBA" id="ARBA00012528"/>
    </source>
</evidence>
<dbReference type="GO" id="GO:0043709">
    <property type="term" value="P:cell adhesion involved in single-species biofilm formation"/>
    <property type="evidence" value="ECO:0007669"/>
    <property type="project" value="TreeGrafter"/>
</dbReference>
<proteinExistence type="predicted"/>
<dbReference type="PROSITE" id="PS50887">
    <property type="entry name" value="GGDEF"/>
    <property type="match status" value="1"/>
</dbReference>
<dbReference type="InterPro" id="IPR029787">
    <property type="entry name" value="Nucleotide_cyclase"/>
</dbReference>
<dbReference type="CDD" id="cd01949">
    <property type="entry name" value="GGDEF"/>
    <property type="match status" value="1"/>
</dbReference>
<dbReference type="PANTHER" id="PTHR45138:SF9">
    <property type="entry name" value="DIGUANYLATE CYCLASE DGCM-RELATED"/>
    <property type="match status" value="1"/>
</dbReference>
<sequence>MQDSECQSAEALLQQGNHSAAALRLEALLPQAQGGPERARVLNDLARAYARLGRPQDCVRVASEAVHLLERQEALGPLCEARCNLSLAYSLLSLGREALEQALSALNLARRLQDPEREGWALARLGNAYAALDNPAQARETTQLAREIALQHGLPELDFACLNNQAFFTLYEYEELVIDGETEQAVVVQAMAQLLSEQAVACAQAQGNPYRIALALSNLVEALLQGQDWDRAAPLIEYLDQTAQEHEFAGLAISTRLHRAVLARGRGQHAEAIAAAESLLQLRGDAILPRLQRRALRLLYECHKTAGAHEAALADLEALMRAERLAIRTVQLAQTEVLLIRQEVDQAMARAEHARADAERERERVLALEREHEALREQLARSDRAAREDVLTRLANRRHAEQALPLMWEQTPSPDTPFAVAMLDIDHFKRVNDQFGHAVGDAVLRELAQLLRQRLRSADLLARWGGEEFLIGLVGPPARDAEAVLERLRSAVMEHPWERVHGGLRLTISIGLALRGVGNGAPAEEPRELVQAADIALYQAKHAGRNRLRLA</sequence>
<comment type="catalytic activity">
    <reaction evidence="2">
        <text>2 GTP = 3',3'-c-di-GMP + 2 diphosphate</text>
        <dbReference type="Rhea" id="RHEA:24898"/>
        <dbReference type="ChEBI" id="CHEBI:33019"/>
        <dbReference type="ChEBI" id="CHEBI:37565"/>
        <dbReference type="ChEBI" id="CHEBI:58805"/>
        <dbReference type="EC" id="2.7.7.65"/>
    </reaction>
</comment>
<dbReference type="InterPro" id="IPR043128">
    <property type="entry name" value="Rev_trsase/Diguanyl_cyclase"/>
</dbReference>
<evidence type="ECO:0000313" key="6">
    <source>
        <dbReference type="Proteomes" id="UP000613266"/>
    </source>
</evidence>
<dbReference type="InterPro" id="IPR050469">
    <property type="entry name" value="Diguanylate_Cyclase"/>
</dbReference>
<dbReference type="GO" id="GO:0052621">
    <property type="term" value="F:diguanylate cyclase activity"/>
    <property type="evidence" value="ECO:0007669"/>
    <property type="project" value="UniProtKB-EC"/>
</dbReference>